<protein>
    <submittedName>
        <fullName evidence="1">Uncharacterized protein</fullName>
    </submittedName>
</protein>
<gene>
    <name evidence="1" type="ORF">SAMN05720606_114121</name>
</gene>
<dbReference type="AlphaFoldDB" id="A0A1G5KEW2"/>
<accession>A0A1G5KEW2</accession>
<evidence type="ECO:0000313" key="1">
    <source>
        <dbReference type="EMBL" id="SCY98499.1"/>
    </source>
</evidence>
<keyword evidence="2" id="KW-1185">Reference proteome</keyword>
<proteinExistence type="predicted"/>
<sequence length="68" mass="8013">MPNVRLNELIEKECNIEESLKNNNNTSVFTELKQILESFLSFRELTPEILHRPINRIEIKAEGFENLL</sequence>
<evidence type="ECO:0000313" key="2">
    <source>
        <dbReference type="Proteomes" id="UP000198538"/>
    </source>
</evidence>
<dbReference type="Proteomes" id="UP000198538">
    <property type="component" value="Unassembled WGS sequence"/>
</dbReference>
<organism evidence="1 2">
    <name type="scientific">Paenibacillus polysaccharolyticus</name>
    <dbReference type="NCBI Taxonomy" id="582692"/>
    <lineage>
        <taxon>Bacteria</taxon>
        <taxon>Bacillati</taxon>
        <taxon>Bacillota</taxon>
        <taxon>Bacilli</taxon>
        <taxon>Bacillales</taxon>
        <taxon>Paenibacillaceae</taxon>
        <taxon>Paenibacillus</taxon>
    </lineage>
</organism>
<dbReference type="EMBL" id="FMVM01000014">
    <property type="protein sequence ID" value="SCY98499.1"/>
    <property type="molecule type" value="Genomic_DNA"/>
</dbReference>
<name>A0A1G5KEW2_9BACL</name>
<reference evidence="2" key="1">
    <citation type="submission" date="2016-10" db="EMBL/GenBank/DDBJ databases">
        <authorList>
            <person name="Varghese N."/>
            <person name="Submissions S."/>
        </authorList>
    </citation>
    <scope>NUCLEOTIDE SEQUENCE [LARGE SCALE GENOMIC DNA]</scope>
    <source>
        <strain evidence="2">BL9</strain>
    </source>
</reference>